<feature type="domain" description="Mechanosensitive ion channel MscS" evidence="9">
    <location>
        <begin position="564"/>
        <end position="628"/>
    </location>
</feature>
<gene>
    <name evidence="11" type="ORF">RMSM_00530</name>
</gene>
<dbReference type="SUPFAM" id="SSF50182">
    <property type="entry name" value="Sm-like ribonucleoproteins"/>
    <property type="match status" value="1"/>
</dbReference>
<dbReference type="InterPro" id="IPR006685">
    <property type="entry name" value="MscS_channel_2nd"/>
</dbReference>
<accession>M5RTC0</accession>
<organism evidence="11 12">
    <name type="scientific">Rhodopirellula maiorica SM1</name>
    <dbReference type="NCBI Taxonomy" id="1265738"/>
    <lineage>
        <taxon>Bacteria</taxon>
        <taxon>Pseudomonadati</taxon>
        <taxon>Planctomycetota</taxon>
        <taxon>Planctomycetia</taxon>
        <taxon>Pirellulales</taxon>
        <taxon>Pirellulaceae</taxon>
        <taxon>Novipirellula</taxon>
    </lineage>
</organism>
<evidence type="ECO:0000313" key="12">
    <source>
        <dbReference type="Proteomes" id="UP000011991"/>
    </source>
</evidence>
<dbReference type="OrthoDB" id="9809206at2"/>
<evidence type="ECO:0000256" key="1">
    <source>
        <dbReference type="ARBA" id="ARBA00004651"/>
    </source>
</evidence>
<evidence type="ECO:0000256" key="5">
    <source>
        <dbReference type="ARBA" id="ARBA00022989"/>
    </source>
</evidence>
<evidence type="ECO:0000256" key="6">
    <source>
        <dbReference type="ARBA" id="ARBA00023136"/>
    </source>
</evidence>
<feature type="transmembrane region" description="Helical" evidence="7">
    <location>
        <begin position="511"/>
        <end position="533"/>
    </location>
</feature>
<feature type="transmembrane region" description="Helical" evidence="7">
    <location>
        <begin position="399"/>
        <end position="423"/>
    </location>
</feature>
<dbReference type="InterPro" id="IPR010920">
    <property type="entry name" value="LSM_dom_sf"/>
</dbReference>
<evidence type="ECO:0000256" key="2">
    <source>
        <dbReference type="ARBA" id="ARBA00008017"/>
    </source>
</evidence>
<feature type="domain" description="Mechanosensitive ion channel MscS C-terminal" evidence="10">
    <location>
        <begin position="642"/>
        <end position="724"/>
    </location>
</feature>
<dbReference type="AlphaFoldDB" id="M5RTC0"/>
<reference evidence="11 12" key="1">
    <citation type="journal article" date="2013" name="Mar. Genomics">
        <title>Expression of sulfatases in Rhodopirellula baltica and the diversity of sulfatases in the genus Rhodopirellula.</title>
        <authorList>
            <person name="Wegner C.E."/>
            <person name="Richter-Heitmann T."/>
            <person name="Klindworth A."/>
            <person name="Klockow C."/>
            <person name="Richter M."/>
            <person name="Achstetter T."/>
            <person name="Glockner F.O."/>
            <person name="Harder J."/>
        </authorList>
    </citation>
    <scope>NUCLEOTIDE SEQUENCE [LARGE SCALE GENOMIC DNA]</scope>
    <source>
        <strain evidence="11 12">SM1</strain>
    </source>
</reference>
<dbReference type="InterPro" id="IPR023408">
    <property type="entry name" value="MscS_beta-dom_sf"/>
</dbReference>
<keyword evidence="5 7" id="KW-1133">Transmembrane helix</keyword>
<keyword evidence="6 7" id="KW-0472">Membrane</keyword>
<feature type="chain" id="PRO_5004070827" evidence="8">
    <location>
        <begin position="25"/>
        <end position="757"/>
    </location>
</feature>
<dbReference type="InterPro" id="IPR011066">
    <property type="entry name" value="MscS_channel_C_sf"/>
</dbReference>
<dbReference type="GO" id="GO:0008381">
    <property type="term" value="F:mechanosensitive monoatomic ion channel activity"/>
    <property type="evidence" value="ECO:0007669"/>
    <property type="project" value="UniProtKB-ARBA"/>
</dbReference>
<feature type="transmembrane region" description="Helical" evidence="7">
    <location>
        <begin position="539"/>
        <end position="559"/>
    </location>
</feature>
<dbReference type="PANTHER" id="PTHR30566">
    <property type="entry name" value="YNAI-RELATED MECHANOSENSITIVE ION CHANNEL"/>
    <property type="match status" value="1"/>
</dbReference>
<keyword evidence="12" id="KW-1185">Reference proteome</keyword>
<evidence type="ECO:0000256" key="4">
    <source>
        <dbReference type="ARBA" id="ARBA00022692"/>
    </source>
</evidence>
<evidence type="ECO:0000256" key="3">
    <source>
        <dbReference type="ARBA" id="ARBA00022475"/>
    </source>
</evidence>
<evidence type="ECO:0000259" key="10">
    <source>
        <dbReference type="Pfam" id="PF21082"/>
    </source>
</evidence>
<evidence type="ECO:0000313" key="11">
    <source>
        <dbReference type="EMBL" id="EMI22540.1"/>
    </source>
</evidence>
<sequence>MILKQMLGVPRFAILVLSSIGLFAAVARTQEQTARHPLEPSDTSSPAATLTSLIDSCSELHDLIGDETFSVERADELLSTTQRILDCLDLSELPKELRTTAGMESALFLKEVLDRIELPMDEDIPGAADSKSNEGEPLLRWQVPHTRIAIARMELGPYRNAYLFTPGTLRRAAEDYRMVKRLPYRADGRTVSPGIYDAYIAITKQRPTQSADTSSPRGTLTLFLDSCNELHQLILQHRHLDQSDPAFDQLGQRIVSCLDTSQLPEYSREYFDAEAAVCLKEVLDRTVLPPAEEIPGIESVETMDGAETLARWQVPRTQIVISKMQEGPRRGEFLFSAETVSSAPEFYQKAISLPYRQDERGVSEGFYLWWLSSPGNPTMAALVDRLPNWFQRRSFSMALWQWIGLLPAIPLSLALMFFAFRLGTTRGERVREHNLLGYWLSLGFPLVAILIPIGFKHYAWEYLTLRGTAIYVVNFCADMVFLLAVLALIVRASSRVAESIIALPHISPTGLDANLIRIIGRVLGIVAAVIVFLEGGRHLGFPVTTLIASAGIGGLAIALSAQGLIKGLFGTVTILLDKPYRVGERIQVNGHDGYVEEIGLRSTKIRALTNHIISIPNDQMADAEIENIGKRQNIRRRSELFIPIDTPRKQVEAAIECIRRILDNHEGMDPDFPPRVFFADFTPNAFRIEIVYWYTPPDFWKYMAFSERVNLEIFTAFEQRDIQFSLPFRHSYWKHDDQQGPLEIKLKKTSESDPTST</sequence>
<dbReference type="SUPFAM" id="SSF82689">
    <property type="entry name" value="Mechanosensitive channel protein MscS (YggB), C-terminal domain"/>
    <property type="match status" value="1"/>
</dbReference>
<proteinExistence type="inferred from homology"/>
<dbReference type="InterPro" id="IPR049278">
    <property type="entry name" value="MS_channel_C"/>
</dbReference>
<keyword evidence="3" id="KW-1003">Cell membrane</keyword>
<comment type="caution">
    <text evidence="11">The sequence shown here is derived from an EMBL/GenBank/DDBJ whole genome shotgun (WGS) entry which is preliminary data.</text>
</comment>
<keyword evidence="4 7" id="KW-0812">Transmembrane</keyword>
<dbReference type="Pfam" id="PF21082">
    <property type="entry name" value="MS_channel_3rd"/>
    <property type="match status" value="1"/>
</dbReference>
<dbReference type="Gene3D" id="3.30.70.100">
    <property type="match status" value="1"/>
</dbReference>
<feature type="transmembrane region" description="Helical" evidence="7">
    <location>
        <begin position="435"/>
        <end position="455"/>
    </location>
</feature>
<comment type="subcellular location">
    <subcellularLocation>
        <location evidence="1">Cell membrane</location>
        <topology evidence="1">Multi-pass membrane protein</topology>
    </subcellularLocation>
</comment>
<dbReference type="Proteomes" id="UP000011991">
    <property type="component" value="Unassembled WGS sequence"/>
</dbReference>
<dbReference type="SUPFAM" id="SSF82861">
    <property type="entry name" value="Mechanosensitive channel protein MscS (YggB), transmembrane region"/>
    <property type="match status" value="1"/>
</dbReference>
<comment type="similarity">
    <text evidence="2">Belongs to the MscS (TC 1.A.23) family.</text>
</comment>
<feature type="transmembrane region" description="Helical" evidence="7">
    <location>
        <begin position="467"/>
        <end position="490"/>
    </location>
</feature>
<evidence type="ECO:0000256" key="7">
    <source>
        <dbReference type="SAM" id="Phobius"/>
    </source>
</evidence>
<dbReference type="RefSeq" id="WP_008691050.1">
    <property type="nucleotide sequence ID" value="NZ_ANOG01000082.1"/>
</dbReference>
<dbReference type="Pfam" id="PF00924">
    <property type="entry name" value="MS_channel_2nd"/>
    <property type="match status" value="1"/>
</dbReference>
<dbReference type="InterPro" id="IPR011014">
    <property type="entry name" value="MscS_channel_TM-2"/>
</dbReference>
<name>M5RTC0_9BACT</name>
<keyword evidence="8" id="KW-0732">Signal</keyword>
<dbReference type="Gene3D" id="2.30.30.60">
    <property type="match status" value="1"/>
</dbReference>
<dbReference type="PATRIC" id="fig|1265738.3.peg.532"/>
<dbReference type="Gene3D" id="1.10.287.1260">
    <property type="match status" value="1"/>
</dbReference>
<protein>
    <submittedName>
        <fullName evidence="11">Membrane protein containing Mechanosensitive ion channel MscS domain protein</fullName>
    </submittedName>
</protein>
<dbReference type="EMBL" id="ANOG01000082">
    <property type="protein sequence ID" value="EMI22540.1"/>
    <property type="molecule type" value="Genomic_DNA"/>
</dbReference>
<dbReference type="PANTHER" id="PTHR30566:SF5">
    <property type="entry name" value="MECHANOSENSITIVE ION CHANNEL PROTEIN 1, MITOCHONDRIAL-RELATED"/>
    <property type="match status" value="1"/>
</dbReference>
<evidence type="ECO:0000256" key="8">
    <source>
        <dbReference type="SAM" id="SignalP"/>
    </source>
</evidence>
<dbReference type="GO" id="GO:0005886">
    <property type="term" value="C:plasma membrane"/>
    <property type="evidence" value="ECO:0007669"/>
    <property type="project" value="UniProtKB-SubCell"/>
</dbReference>
<evidence type="ECO:0000259" key="9">
    <source>
        <dbReference type="Pfam" id="PF00924"/>
    </source>
</evidence>
<feature type="signal peptide" evidence="8">
    <location>
        <begin position="1"/>
        <end position="24"/>
    </location>
</feature>